<accession>A0A2T7BMG8</accession>
<gene>
    <name evidence="2" type="ORF">DCC81_04935</name>
</gene>
<feature type="transmembrane region" description="Helical" evidence="1">
    <location>
        <begin position="208"/>
        <end position="227"/>
    </location>
</feature>
<dbReference type="OrthoDB" id="1120881at2"/>
<name>A0A2T7BMG8_9BACT</name>
<evidence type="ECO:0000313" key="3">
    <source>
        <dbReference type="Proteomes" id="UP000244450"/>
    </source>
</evidence>
<keyword evidence="1" id="KW-0472">Membrane</keyword>
<organism evidence="2 3">
    <name type="scientific">Chitinophaga parva</name>
    <dbReference type="NCBI Taxonomy" id="2169414"/>
    <lineage>
        <taxon>Bacteria</taxon>
        <taxon>Pseudomonadati</taxon>
        <taxon>Bacteroidota</taxon>
        <taxon>Chitinophagia</taxon>
        <taxon>Chitinophagales</taxon>
        <taxon>Chitinophagaceae</taxon>
        <taxon>Chitinophaga</taxon>
    </lineage>
</organism>
<feature type="transmembrane region" description="Helical" evidence="1">
    <location>
        <begin position="158"/>
        <end position="175"/>
    </location>
</feature>
<dbReference type="EMBL" id="QCYK01000001">
    <property type="protein sequence ID" value="PUZ28830.1"/>
    <property type="molecule type" value="Genomic_DNA"/>
</dbReference>
<sequence>MTEEQSIQALHDIKRIMEKSTRFLSLSGLSGVAAGIIALAGAYVAHLRIDHYRALVQPYGGDVDYDAAVQHARTAGRAVLSADADIWNQLRLELLILAGVIVILAFGAGFYFTWRKANREGASLWDATSRKMAMNMIVTLGSSGLFLLGCIYHHYDVTIGPACLVFYGLALINVSKYTVRDVRYLGLTEIALGLINLFFFDIVGYSLIFWALGFGVCHIIYGLLMWWKYERHPAEG</sequence>
<proteinExistence type="predicted"/>
<feature type="transmembrane region" description="Helical" evidence="1">
    <location>
        <begin position="182"/>
        <end position="202"/>
    </location>
</feature>
<protein>
    <submittedName>
        <fullName evidence="2">Uncharacterized protein</fullName>
    </submittedName>
</protein>
<evidence type="ECO:0000256" key="1">
    <source>
        <dbReference type="SAM" id="Phobius"/>
    </source>
</evidence>
<comment type="caution">
    <text evidence="2">The sequence shown here is derived from an EMBL/GenBank/DDBJ whole genome shotgun (WGS) entry which is preliminary data.</text>
</comment>
<evidence type="ECO:0000313" key="2">
    <source>
        <dbReference type="EMBL" id="PUZ28830.1"/>
    </source>
</evidence>
<reference evidence="2 3" key="1">
    <citation type="submission" date="2018-04" db="EMBL/GenBank/DDBJ databases">
        <title>Chitinophaga fuyangensis sp. nov., isolated from soil in a chemical factory.</title>
        <authorList>
            <person name="Chen K."/>
        </authorList>
    </citation>
    <scope>NUCLEOTIDE SEQUENCE [LARGE SCALE GENOMIC DNA]</scope>
    <source>
        <strain evidence="2 3">LY-1</strain>
    </source>
</reference>
<dbReference type="Proteomes" id="UP000244450">
    <property type="component" value="Unassembled WGS sequence"/>
</dbReference>
<dbReference type="AlphaFoldDB" id="A0A2T7BMG8"/>
<feature type="transmembrane region" description="Helical" evidence="1">
    <location>
        <begin position="23"/>
        <end position="45"/>
    </location>
</feature>
<feature type="transmembrane region" description="Helical" evidence="1">
    <location>
        <begin position="133"/>
        <end position="152"/>
    </location>
</feature>
<keyword evidence="3" id="KW-1185">Reference proteome</keyword>
<keyword evidence="1" id="KW-1133">Transmembrane helix</keyword>
<keyword evidence="1" id="KW-0812">Transmembrane</keyword>
<feature type="transmembrane region" description="Helical" evidence="1">
    <location>
        <begin position="94"/>
        <end position="112"/>
    </location>
</feature>
<dbReference type="RefSeq" id="WP_108685470.1">
    <property type="nucleotide sequence ID" value="NZ_QCYK01000001.1"/>
</dbReference>